<organism evidence="9 10">
    <name type="scientific">Trichocladium antarcticum</name>
    <dbReference type="NCBI Taxonomy" id="1450529"/>
    <lineage>
        <taxon>Eukaryota</taxon>
        <taxon>Fungi</taxon>
        <taxon>Dikarya</taxon>
        <taxon>Ascomycota</taxon>
        <taxon>Pezizomycotina</taxon>
        <taxon>Sordariomycetes</taxon>
        <taxon>Sordariomycetidae</taxon>
        <taxon>Sordariales</taxon>
        <taxon>Chaetomiaceae</taxon>
        <taxon>Trichocladium</taxon>
    </lineage>
</organism>
<evidence type="ECO:0000256" key="7">
    <source>
        <dbReference type="SAM" id="MobiDB-lite"/>
    </source>
</evidence>
<keyword evidence="4" id="KW-0238">DNA-binding</keyword>
<dbReference type="GO" id="GO:0045944">
    <property type="term" value="P:positive regulation of transcription by RNA polymerase II"/>
    <property type="evidence" value="ECO:0007669"/>
    <property type="project" value="TreeGrafter"/>
</dbReference>
<dbReference type="Gene3D" id="4.10.240.10">
    <property type="entry name" value="Zn(2)-C6 fungal-type DNA-binding domain"/>
    <property type="match status" value="1"/>
</dbReference>
<dbReference type="CDD" id="cd00067">
    <property type="entry name" value="GAL4"/>
    <property type="match status" value="1"/>
</dbReference>
<dbReference type="InterPro" id="IPR021858">
    <property type="entry name" value="Fun_TF"/>
</dbReference>
<dbReference type="Pfam" id="PF00172">
    <property type="entry name" value="Zn_clus"/>
    <property type="match status" value="1"/>
</dbReference>
<dbReference type="Pfam" id="PF11951">
    <property type="entry name" value="Fungal_trans_2"/>
    <property type="match status" value="1"/>
</dbReference>
<dbReference type="InterPro" id="IPR001138">
    <property type="entry name" value="Zn2Cys6_DnaBD"/>
</dbReference>
<evidence type="ECO:0000313" key="9">
    <source>
        <dbReference type="EMBL" id="KAK4131672.1"/>
    </source>
</evidence>
<evidence type="ECO:0000256" key="3">
    <source>
        <dbReference type="ARBA" id="ARBA00023015"/>
    </source>
</evidence>
<comment type="subcellular location">
    <subcellularLocation>
        <location evidence="1">Nucleus</location>
    </subcellularLocation>
</comment>
<proteinExistence type="predicted"/>
<dbReference type="SMART" id="SM00066">
    <property type="entry name" value="GAL4"/>
    <property type="match status" value="1"/>
</dbReference>
<dbReference type="PROSITE" id="PS50048">
    <property type="entry name" value="ZN2_CY6_FUNGAL_2"/>
    <property type="match status" value="1"/>
</dbReference>
<dbReference type="InterPro" id="IPR036864">
    <property type="entry name" value="Zn2-C6_fun-type_DNA-bd_sf"/>
</dbReference>
<gene>
    <name evidence="9" type="ORF">BT67DRAFT_436135</name>
</gene>
<dbReference type="GO" id="GO:0000981">
    <property type="term" value="F:DNA-binding transcription factor activity, RNA polymerase II-specific"/>
    <property type="evidence" value="ECO:0007669"/>
    <property type="project" value="InterPro"/>
</dbReference>
<feature type="domain" description="Zn(2)-C6 fungal-type" evidence="8">
    <location>
        <begin position="12"/>
        <end position="40"/>
    </location>
</feature>
<dbReference type="EMBL" id="MU853422">
    <property type="protein sequence ID" value="KAK4131672.1"/>
    <property type="molecule type" value="Genomic_DNA"/>
</dbReference>
<dbReference type="Proteomes" id="UP001304895">
    <property type="component" value="Unassembled WGS sequence"/>
</dbReference>
<dbReference type="AlphaFoldDB" id="A0AAN6UEU1"/>
<keyword evidence="2" id="KW-0862">Zinc</keyword>
<name>A0AAN6UEU1_9PEZI</name>
<dbReference type="PANTHER" id="PTHR37534">
    <property type="entry name" value="TRANSCRIPTIONAL ACTIVATOR PROTEIN UGA3"/>
    <property type="match status" value="1"/>
</dbReference>
<keyword evidence="10" id="KW-1185">Reference proteome</keyword>
<evidence type="ECO:0000256" key="1">
    <source>
        <dbReference type="ARBA" id="ARBA00004123"/>
    </source>
</evidence>
<reference evidence="9" key="2">
    <citation type="submission" date="2023-05" db="EMBL/GenBank/DDBJ databases">
        <authorList>
            <consortium name="Lawrence Berkeley National Laboratory"/>
            <person name="Steindorff A."/>
            <person name="Hensen N."/>
            <person name="Bonometti L."/>
            <person name="Westerberg I."/>
            <person name="Brannstrom I.O."/>
            <person name="Guillou S."/>
            <person name="Cros-Aarteil S."/>
            <person name="Calhoun S."/>
            <person name="Haridas S."/>
            <person name="Kuo A."/>
            <person name="Mondo S."/>
            <person name="Pangilinan J."/>
            <person name="Riley R."/>
            <person name="Labutti K."/>
            <person name="Andreopoulos B."/>
            <person name="Lipzen A."/>
            <person name="Chen C."/>
            <person name="Yanf M."/>
            <person name="Daum C."/>
            <person name="Ng V."/>
            <person name="Clum A."/>
            <person name="Ohm R."/>
            <person name="Martin F."/>
            <person name="Silar P."/>
            <person name="Natvig D."/>
            <person name="Lalanne C."/>
            <person name="Gautier V."/>
            <person name="Ament-Velasquez S.L."/>
            <person name="Kruys A."/>
            <person name="Hutchinson M.I."/>
            <person name="Powell A.J."/>
            <person name="Barry K."/>
            <person name="Miller A.N."/>
            <person name="Grigoriev I.V."/>
            <person name="Debuchy R."/>
            <person name="Gladieux P."/>
            <person name="Thoren M.H."/>
            <person name="Johannesson H."/>
        </authorList>
    </citation>
    <scope>NUCLEOTIDE SEQUENCE</scope>
    <source>
        <strain evidence="9">CBS 123565</strain>
    </source>
</reference>
<dbReference type="GO" id="GO:0005634">
    <property type="term" value="C:nucleus"/>
    <property type="evidence" value="ECO:0007669"/>
    <property type="project" value="UniProtKB-SubCell"/>
</dbReference>
<dbReference type="GO" id="GO:0008270">
    <property type="term" value="F:zinc ion binding"/>
    <property type="evidence" value="ECO:0007669"/>
    <property type="project" value="InterPro"/>
</dbReference>
<protein>
    <recommendedName>
        <fullName evidence="8">Zn(2)-C6 fungal-type domain-containing protein</fullName>
    </recommendedName>
</protein>
<keyword evidence="5" id="KW-0804">Transcription</keyword>
<comment type="caution">
    <text evidence="9">The sequence shown here is derived from an EMBL/GenBank/DDBJ whole genome shotgun (WGS) entry which is preliminary data.</text>
</comment>
<evidence type="ECO:0000256" key="6">
    <source>
        <dbReference type="ARBA" id="ARBA00023242"/>
    </source>
</evidence>
<evidence type="ECO:0000259" key="8">
    <source>
        <dbReference type="PROSITE" id="PS50048"/>
    </source>
</evidence>
<accession>A0AAN6UEU1</accession>
<dbReference type="GO" id="GO:0000976">
    <property type="term" value="F:transcription cis-regulatory region binding"/>
    <property type="evidence" value="ECO:0007669"/>
    <property type="project" value="TreeGrafter"/>
</dbReference>
<evidence type="ECO:0000256" key="4">
    <source>
        <dbReference type="ARBA" id="ARBA00023125"/>
    </source>
</evidence>
<feature type="compositionally biased region" description="Basic residues" evidence="7">
    <location>
        <begin position="60"/>
        <end position="76"/>
    </location>
</feature>
<reference evidence="9" key="1">
    <citation type="journal article" date="2023" name="Mol. Phylogenet. Evol.">
        <title>Genome-scale phylogeny and comparative genomics of the fungal order Sordariales.</title>
        <authorList>
            <person name="Hensen N."/>
            <person name="Bonometti L."/>
            <person name="Westerberg I."/>
            <person name="Brannstrom I.O."/>
            <person name="Guillou S."/>
            <person name="Cros-Aarteil S."/>
            <person name="Calhoun S."/>
            <person name="Haridas S."/>
            <person name="Kuo A."/>
            <person name="Mondo S."/>
            <person name="Pangilinan J."/>
            <person name="Riley R."/>
            <person name="LaButti K."/>
            <person name="Andreopoulos B."/>
            <person name="Lipzen A."/>
            <person name="Chen C."/>
            <person name="Yan M."/>
            <person name="Daum C."/>
            <person name="Ng V."/>
            <person name="Clum A."/>
            <person name="Steindorff A."/>
            <person name="Ohm R.A."/>
            <person name="Martin F."/>
            <person name="Silar P."/>
            <person name="Natvig D.O."/>
            <person name="Lalanne C."/>
            <person name="Gautier V."/>
            <person name="Ament-Velasquez S.L."/>
            <person name="Kruys A."/>
            <person name="Hutchinson M.I."/>
            <person name="Powell A.J."/>
            <person name="Barry K."/>
            <person name="Miller A.N."/>
            <person name="Grigoriev I.V."/>
            <person name="Debuchy R."/>
            <person name="Gladieux P."/>
            <person name="Hiltunen Thoren M."/>
            <person name="Johannesson H."/>
        </authorList>
    </citation>
    <scope>NUCLEOTIDE SEQUENCE</scope>
    <source>
        <strain evidence="9">CBS 123565</strain>
    </source>
</reference>
<dbReference type="SUPFAM" id="SSF57701">
    <property type="entry name" value="Zn2/Cys6 DNA-binding domain"/>
    <property type="match status" value="1"/>
</dbReference>
<evidence type="ECO:0000256" key="2">
    <source>
        <dbReference type="ARBA" id="ARBA00022833"/>
    </source>
</evidence>
<keyword evidence="3" id="KW-0805">Transcription regulation</keyword>
<evidence type="ECO:0000256" key="5">
    <source>
        <dbReference type="ARBA" id="ARBA00023163"/>
    </source>
</evidence>
<feature type="compositionally biased region" description="Low complexity" evidence="7">
    <location>
        <begin position="78"/>
        <end position="88"/>
    </location>
</feature>
<dbReference type="PANTHER" id="PTHR37534:SF48">
    <property type="entry name" value="FINGER DOMAIN PROTEIN, PUTATIVE-RELATED"/>
    <property type="match status" value="1"/>
</dbReference>
<feature type="region of interest" description="Disordered" evidence="7">
    <location>
        <begin position="54"/>
        <end position="95"/>
    </location>
</feature>
<keyword evidence="6" id="KW-0539">Nucleus</keyword>
<evidence type="ECO:0000313" key="10">
    <source>
        <dbReference type="Proteomes" id="UP001304895"/>
    </source>
</evidence>
<sequence length="515" mass="56571">MSSRATVSASPHCWECRRRRLVCDGAQPVCSKCRDAHIVCPGYADKKPLTWLAPGQVLSRGRRRKGGHRGPGHSTKRTTSPPSSSNGSGDDHHSDEVEAVELIDGDAPAPPPPAELRPEVCDVLEALLYYNGRVYPDLVLHQLGPNRFHIPMIAVDNVPPAIVHTLVSIVISHRIIQMAPEAPGQNRLVKPMWSRLYRHRDIAIGAIVKLVADETSRSSLLTIISVYSFLFAMLQQSFTPCWRTHVGGFMSLIRPFGSVSDIVRNIPSMDTATLANTTSPAHDQHDITTTEESLLLAQDFYTETYYPSISIPVELFTEIILINALRSKPPSTETTAAATALLARVDSFSPEAWHSTPDRRAYQPDWLLISSAFHAAVALYAILSLQSSGALPVSGPPSLSLALARARHSRRLFAVLEDALAAPRVRRRMAWPLLVAGVEAAGRAGTGVQRWISARLAEMGRDQGCAPPLVARGVLARFWRRGGGRLSNNFNYVDLKDEVQLHDLGMNRYSGRSVY</sequence>